<feature type="compositionally biased region" description="Polar residues" evidence="1">
    <location>
        <begin position="19"/>
        <end position="39"/>
    </location>
</feature>
<evidence type="ECO:0000313" key="3">
    <source>
        <dbReference type="WBParaSite" id="TREG1_68750.1"/>
    </source>
</evidence>
<dbReference type="AlphaFoldDB" id="A0AA85K5U2"/>
<evidence type="ECO:0000256" key="1">
    <source>
        <dbReference type="SAM" id="MobiDB-lite"/>
    </source>
</evidence>
<feature type="compositionally biased region" description="Basic and acidic residues" evidence="1">
    <location>
        <begin position="126"/>
        <end position="135"/>
    </location>
</feature>
<organism evidence="2 3">
    <name type="scientific">Trichobilharzia regenti</name>
    <name type="common">Nasal bird schistosome</name>
    <dbReference type="NCBI Taxonomy" id="157069"/>
    <lineage>
        <taxon>Eukaryota</taxon>
        <taxon>Metazoa</taxon>
        <taxon>Spiralia</taxon>
        <taxon>Lophotrochozoa</taxon>
        <taxon>Platyhelminthes</taxon>
        <taxon>Trematoda</taxon>
        <taxon>Digenea</taxon>
        <taxon>Strigeidida</taxon>
        <taxon>Schistosomatoidea</taxon>
        <taxon>Schistosomatidae</taxon>
        <taxon>Trichobilharzia</taxon>
    </lineage>
</organism>
<protein>
    <submittedName>
        <fullName evidence="3">Uncharacterized protein</fullName>
    </submittedName>
</protein>
<dbReference type="Proteomes" id="UP000050795">
    <property type="component" value="Unassembled WGS sequence"/>
</dbReference>
<name>A0AA85K5U2_TRIRE</name>
<reference evidence="3" key="2">
    <citation type="submission" date="2023-11" db="UniProtKB">
        <authorList>
            <consortium name="WormBaseParasite"/>
        </authorList>
    </citation>
    <scope>IDENTIFICATION</scope>
</reference>
<feature type="compositionally biased region" description="Polar residues" evidence="1">
    <location>
        <begin position="108"/>
        <end position="125"/>
    </location>
</feature>
<proteinExistence type="predicted"/>
<feature type="compositionally biased region" description="Polar residues" evidence="1">
    <location>
        <begin position="59"/>
        <end position="88"/>
    </location>
</feature>
<dbReference type="WBParaSite" id="TREG1_68750.1">
    <property type="protein sequence ID" value="TREG1_68750.1"/>
    <property type="gene ID" value="TREG1_68750"/>
</dbReference>
<accession>A0AA85K5U2</accession>
<feature type="region of interest" description="Disordered" evidence="1">
    <location>
        <begin position="1"/>
        <end position="146"/>
    </location>
</feature>
<reference evidence="2" key="1">
    <citation type="submission" date="2022-06" db="EMBL/GenBank/DDBJ databases">
        <authorList>
            <person name="Berger JAMES D."/>
            <person name="Berger JAMES D."/>
        </authorList>
    </citation>
    <scope>NUCLEOTIDE SEQUENCE [LARGE SCALE GENOMIC DNA]</scope>
</reference>
<sequence>MRRKDDDAVLPKSYALPESNATNLNSSSKVIKSTARSTWDSSDSDFDSTVVRTEKASESENTIPVYNHTSNLSNSSRKTSHSTANKLSSSKESKSIPTTKRKNDTCSKDGSVNSKEARSKLSSSDSDNRRREKTSNRQRSSKRRRKSIIFCRTHHLITLGSELLSHVILPYPTMSLKANVDSLDDIATKQPCTLSNGILRTEAYAPNRHMTEGSLLTG</sequence>
<keyword evidence="2" id="KW-1185">Reference proteome</keyword>
<evidence type="ECO:0000313" key="2">
    <source>
        <dbReference type="Proteomes" id="UP000050795"/>
    </source>
</evidence>